<feature type="chain" id="PRO_5039014153" evidence="1">
    <location>
        <begin position="42"/>
        <end position="610"/>
    </location>
</feature>
<dbReference type="GO" id="GO:0015833">
    <property type="term" value="P:peptide transport"/>
    <property type="evidence" value="ECO:0007669"/>
    <property type="project" value="TreeGrafter"/>
</dbReference>
<dbReference type="CDD" id="cd08501">
    <property type="entry name" value="PBP2_Lpqw"/>
    <property type="match status" value="1"/>
</dbReference>
<dbReference type="KEGG" id="salc:C2138_09460"/>
<dbReference type="GO" id="GO:1904680">
    <property type="term" value="F:peptide transmembrane transporter activity"/>
    <property type="evidence" value="ECO:0007669"/>
    <property type="project" value="TreeGrafter"/>
</dbReference>
<dbReference type="Proteomes" id="UP000244978">
    <property type="component" value="Unassembled WGS sequence"/>
</dbReference>
<accession>A0A2U1T3I2</accession>
<evidence type="ECO:0000256" key="1">
    <source>
        <dbReference type="SAM" id="SignalP"/>
    </source>
</evidence>
<reference evidence="4" key="1">
    <citation type="submission" date="2018-04" db="EMBL/GenBank/DDBJ databases">
        <authorList>
            <person name="Liu S."/>
            <person name="Wang Z."/>
            <person name="Li J."/>
        </authorList>
    </citation>
    <scope>NUCLEOTIDE SEQUENCE [LARGE SCALE GENOMIC DNA]</scope>
    <source>
        <strain evidence="4">S1194</strain>
    </source>
</reference>
<dbReference type="Pfam" id="PF00496">
    <property type="entry name" value="SBP_bac_5"/>
    <property type="match status" value="1"/>
</dbReference>
<evidence type="ECO:0000259" key="2">
    <source>
        <dbReference type="Pfam" id="PF00496"/>
    </source>
</evidence>
<dbReference type="PANTHER" id="PTHR30290:SF65">
    <property type="entry name" value="MONOACYL PHOSPHATIDYLINOSITOL TETRAMANNOSIDE-BINDING PROTEIN LPQW-RELATED"/>
    <property type="match status" value="1"/>
</dbReference>
<evidence type="ECO:0000313" key="3">
    <source>
        <dbReference type="EMBL" id="PWB98435.1"/>
    </source>
</evidence>
<sequence>MVSVPHEVPFCTGGKLAITGQRFRRVATLAAIAGASAMVLAACTTSGEQEGDAGDTISIAVTNAFTSFNGDTPQANLDTNGMVGYLTGVSGGLGLGGFMRLDTDFSLIKDESFGTYERVSEDPLTVKYTLNDGLKWSDGEPITADDMLFSWAQSSGYYDDATLDPETGEAISGTQYFSLAGSTAGLDTTSFPEIGDDNLSLTIEYASPYVDWELVNLIGKPAHVIAEKAGVSLEDFVALLKELPQGDPAAPVEANPTLKAAADFWNTGYDVTSFPEDESLLVGSGPFTVTAFTAESDITLTKNPEYKGDLAPEYETLIIRFIGDSNAQVTALQNGEVNAIYPQPSADTLDALEAANAVTYEGSQLAYDHLDLKQSSAVFADPKVREAFLKTVPRQQILDSIITPVNPSAEVLNSQIFVPANPEYADAVKASGYDEFNEPDIEGAKALLAGATPTVRILYNTNNPNRVDSFNAIRQSAESAGFIIVDAGSPDWSSLLSGGEYDASIFGWVSPGAGNAALPQIFKTRGGGNYNDYSNPDVDILVDESQVSLDADELADIKIQIDAFTKKDGYGLPLFQTPGLFADNGTIKGLEYFGGQTGIVWNAQDWTLAG</sequence>
<keyword evidence="1" id="KW-0732">Signal</keyword>
<feature type="signal peptide" evidence="1">
    <location>
        <begin position="1"/>
        <end position="41"/>
    </location>
</feature>
<dbReference type="EMBL" id="QEEX01000001">
    <property type="protein sequence ID" value="PWB98435.1"/>
    <property type="molecule type" value="Genomic_DNA"/>
</dbReference>
<comment type="caution">
    <text evidence="3">The sequence shown here is derived from an EMBL/GenBank/DDBJ whole genome shotgun (WGS) entry which is preliminary data.</text>
</comment>
<dbReference type="PANTHER" id="PTHR30290">
    <property type="entry name" value="PERIPLASMIC BINDING COMPONENT OF ABC TRANSPORTER"/>
    <property type="match status" value="1"/>
</dbReference>
<organism evidence="3 4">
    <name type="scientific">Homoserinimonas hongtaonis</name>
    <dbReference type="NCBI Taxonomy" id="2079791"/>
    <lineage>
        <taxon>Bacteria</taxon>
        <taxon>Bacillati</taxon>
        <taxon>Actinomycetota</taxon>
        <taxon>Actinomycetes</taxon>
        <taxon>Micrococcales</taxon>
        <taxon>Microbacteriaceae</taxon>
        <taxon>Homoserinimonas</taxon>
    </lineage>
</organism>
<evidence type="ECO:0000313" key="4">
    <source>
        <dbReference type="Proteomes" id="UP000244978"/>
    </source>
</evidence>
<dbReference type="SUPFAM" id="SSF53850">
    <property type="entry name" value="Periplasmic binding protein-like II"/>
    <property type="match status" value="1"/>
</dbReference>
<dbReference type="InterPro" id="IPR039424">
    <property type="entry name" value="SBP_5"/>
</dbReference>
<dbReference type="Gene3D" id="3.10.105.10">
    <property type="entry name" value="Dipeptide-binding Protein, Domain 3"/>
    <property type="match status" value="1"/>
</dbReference>
<name>A0A2U1T3I2_9MICO</name>
<proteinExistence type="predicted"/>
<dbReference type="OrthoDB" id="9764591at2"/>
<dbReference type="AlphaFoldDB" id="A0A2U1T3I2"/>
<gene>
    <name evidence="3" type="ORF">DF220_04575</name>
</gene>
<dbReference type="Gene3D" id="3.40.190.10">
    <property type="entry name" value="Periplasmic binding protein-like II"/>
    <property type="match status" value="1"/>
</dbReference>
<dbReference type="InterPro" id="IPR000914">
    <property type="entry name" value="SBP_5_dom"/>
</dbReference>
<keyword evidence="4" id="KW-1185">Reference proteome</keyword>
<protein>
    <submittedName>
        <fullName evidence="3">ABC transporter family substrate-binding protein</fullName>
    </submittedName>
</protein>
<feature type="domain" description="Solute-binding protein family 5" evidence="2">
    <location>
        <begin position="118"/>
        <end position="512"/>
    </location>
</feature>